<organism evidence="1 2">
    <name type="scientific">Cystoisospora suis</name>
    <dbReference type="NCBI Taxonomy" id="483139"/>
    <lineage>
        <taxon>Eukaryota</taxon>
        <taxon>Sar</taxon>
        <taxon>Alveolata</taxon>
        <taxon>Apicomplexa</taxon>
        <taxon>Conoidasida</taxon>
        <taxon>Coccidia</taxon>
        <taxon>Eucoccidiorida</taxon>
        <taxon>Eimeriorina</taxon>
        <taxon>Sarcocystidae</taxon>
        <taxon>Cystoisospora</taxon>
    </lineage>
</organism>
<protein>
    <submittedName>
        <fullName evidence="1">Selenoprotein t</fullName>
    </submittedName>
</protein>
<dbReference type="GeneID" id="94431369"/>
<dbReference type="GO" id="GO:0005789">
    <property type="term" value="C:endoplasmic reticulum membrane"/>
    <property type="evidence" value="ECO:0007669"/>
    <property type="project" value="TreeGrafter"/>
</dbReference>
<gene>
    <name evidence="1" type="ORF">CSUI_008018</name>
</gene>
<comment type="caution">
    <text evidence="1">The sequence shown here is derived from an EMBL/GenBank/DDBJ whole genome shotgun (WGS) entry which is preliminary data.</text>
</comment>
<dbReference type="AlphaFoldDB" id="A0A2C6KNV4"/>
<reference evidence="1 2" key="1">
    <citation type="journal article" date="2017" name="Int. J. Parasitol.">
        <title>The genome of the protozoan parasite Cystoisospora suis and a reverse vaccinology approach to identify vaccine candidates.</title>
        <authorList>
            <person name="Palmieri N."/>
            <person name="Shrestha A."/>
            <person name="Ruttkowski B."/>
            <person name="Beck T."/>
            <person name="Vogl C."/>
            <person name="Tomley F."/>
            <person name="Blake D.P."/>
            <person name="Joachim A."/>
        </authorList>
    </citation>
    <scope>NUCLEOTIDE SEQUENCE [LARGE SCALE GENOMIC DNA]</scope>
    <source>
        <strain evidence="1 2">Wien I</strain>
    </source>
</reference>
<keyword evidence="2" id="KW-1185">Reference proteome</keyword>
<accession>A0A2C6KNV4</accession>
<dbReference type="EMBL" id="MIGC01004367">
    <property type="protein sequence ID" value="PHJ18162.1"/>
    <property type="molecule type" value="Genomic_DNA"/>
</dbReference>
<dbReference type="GO" id="GO:0004791">
    <property type="term" value="F:thioredoxin-disulfide reductase (NADPH) activity"/>
    <property type="evidence" value="ECO:0007669"/>
    <property type="project" value="TreeGrafter"/>
</dbReference>
<proteinExistence type="predicted"/>
<dbReference type="PANTHER" id="PTHR13544">
    <property type="entry name" value="SELENOPROTEIN T"/>
    <property type="match status" value="1"/>
</dbReference>
<dbReference type="InterPro" id="IPR019389">
    <property type="entry name" value="Selenoprotein_T"/>
</dbReference>
<sequence length="139" mass="15721">MHYQLGHLPGFRVVANEYRPALLYQILGKLLDVLIWSGIAVAVFSRQVCRALGFGEVDDGGEWRVPEWAQAVENNRMTVIISLFFGGQILRSVLVPSNAFEVYFGTHLLWSTVQNRRMPNGRDLTFALEQLGVQVGERM</sequence>
<dbReference type="GO" id="GO:0045454">
    <property type="term" value="P:cell redox homeostasis"/>
    <property type="evidence" value="ECO:0007669"/>
    <property type="project" value="TreeGrafter"/>
</dbReference>
<dbReference type="OrthoDB" id="60822at2759"/>
<dbReference type="Proteomes" id="UP000221165">
    <property type="component" value="Unassembled WGS sequence"/>
</dbReference>
<dbReference type="PANTHER" id="PTHR13544:SF0">
    <property type="entry name" value="THIOREDOXIN REDUCTASE-LIKE SELENOPROTEIN T"/>
    <property type="match status" value="1"/>
</dbReference>
<evidence type="ECO:0000313" key="2">
    <source>
        <dbReference type="Proteomes" id="UP000221165"/>
    </source>
</evidence>
<name>A0A2C6KNV4_9APIC</name>
<dbReference type="VEuPathDB" id="ToxoDB:CSUI_008018"/>
<evidence type="ECO:0000313" key="1">
    <source>
        <dbReference type="EMBL" id="PHJ18162.1"/>
    </source>
</evidence>
<dbReference type="RefSeq" id="XP_067919871.1">
    <property type="nucleotide sequence ID" value="XM_068068158.1"/>
</dbReference>